<proteinExistence type="predicted"/>
<organism evidence="1 2">
    <name type="scientific">Mesotoga prima</name>
    <dbReference type="NCBI Taxonomy" id="1184387"/>
    <lineage>
        <taxon>Bacteria</taxon>
        <taxon>Thermotogati</taxon>
        <taxon>Thermotogota</taxon>
        <taxon>Thermotogae</taxon>
        <taxon>Kosmotogales</taxon>
        <taxon>Kosmotogaceae</taxon>
        <taxon>Mesotoga</taxon>
    </lineage>
</organism>
<reference evidence="2" key="1">
    <citation type="journal article" date="2015" name="MBio">
        <title>Genome-Resolved Metagenomic Analysis Reveals Roles for Candidate Phyla and Other Microbial Community Members in Biogeochemical Transformations in Oil Reservoirs.</title>
        <authorList>
            <person name="Hu P."/>
            <person name="Tom L."/>
            <person name="Singh A."/>
            <person name="Thomas B.C."/>
            <person name="Baker B.J."/>
            <person name="Piceno Y.M."/>
            <person name="Andersen G.L."/>
            <person name="Banfield J.F."/>
        </authorList>
    </citation>
    <scope>NUCLEOTIDE SEQUENCE [LARGE SCALE GENOMIC DNA]</scope>
</reference>
<dbReference type="EMBL" id="LGGP01000173">
    <property type="protein sequence ID" value="KUK80321.1"/>
    <property type="molecule type" value="Genomic_DNA"/>
</dbReference>
<accession>A0A117M284</accession>
<comment type="caution">
    <text evidence="1">The sequence shown here is derived from an EMBL/GenBank/DDBJ whole genome shotgun (WGS) entry which is preliminary data.</text>
</comment>
<evidence type="ECO:0000313" key="1">
    <source>
        <dbReference type="EMBL" id="KUK80321.1"/>
    </source>
</evidence>
<dbReference type="Proteomes" id="UP000054092">
    <property type="component" value="Unassembled WGS sequence"/>
</dbReference>
<dbReference type="PATRIC" id="fig|1184387.3.peg.1468"/>
<evidence type="ECO:0000313" key="2">
    <source>
        <dbReference type="Proteomes" id="UP000054092"/>
    </source>
</evidence>
<sequence>MRLVVAGRCLTFAGILGLVVLTLFLAGSSGFESTTLYARDSGESFAKFVIQPGQQLRVRLNIKVLKNNNVYLLLEKGEEEIQRFAEDWQKTRNEMTFEEEGEYSLKVVFEDPSADRRLAEVEVYWLIAE</sequence>
<gene>
    <name evidence="1" type="ORF">XD94_1048</name>
</gene>
<protein>
    <submittedName>
        <fullName evidence="1">Uncharacterized protein</fullName>
    </submittedName>
</protein>
<name>A0A117M284_9BACT</name>
<dbReference type="AlphaFoldDB" id="A0A117M284"/>